<dbReference type="Gene3D" id="2.160.20.10">
    <property type="entry name" value="Single-stranded right-handed beta-helix, Pectin lyase-like"/>
    <property type="match status" value="1"/>
</dbReference>
<dbReference type="PANTHER" id="PTHR22990:SF15">
    <property type="entry name" value="F-BOX ONLY PROTEIN 10"/>
    <property type="match status" value="1"/>
</dbReference>
<reference evidence="6 7" key="1">
    <citation type="submission" date="2023-09" db="EMBL/GenBank/DDBJ databases">
        <authorList>
            <person name="Rey-Velasco X."/>
        </authorList>
    </citation>
    <scope>NUCLEOTIDE SEQUENCE [LARGE SCALE GENOMIC DNA]</scope>
    <source>
        <strain evidence="6 7">W345</strain>
    </source>
</reference>
<evidence type="ECO:0000313" key="7">
    <source>
        <dbReference type="Proteomes" id="UP001254608"/>
    </source>
</evidence>
<dbReference type="RefSeq" id="WP_311363847.1">
    <property type="nucleotide sequence ID" value="NZ_JAVRIC010000003.1"/>
</dbReference>
<keyword evidence="3" id="KW-0833">Ubl conjugation pathway</keyword>
<feature type="signal peptide" evidence="4">
    <location>
        <begin position="1"/>
        <end position="25"/>
    </location>
</feature>
<evidence type="ECO:0000256" key="2">
    <source>
        <dbReference type="ARBA" id="ARBA00022737"/>
    </source>
</evidence>
<dbReference type="InterPro" id="IPR022441">
    <property type="entry name" value="Para_beta_helix_rpt-2"/>
</dbReference>
<evidence type="ECO:0000256" key="1">
    <source>
        <dbReference type="ARBA" id="ARBA00004906"/>
    </source>
</evidence>
<dbReference type="SMART" id="SM00722">
    <property type="entry name" value="CASH"/>
    <property type="match status" value="1"/>
</dbReference>
<keyword evidence="2" id="KW-0677">Repeat</keyword>
<dbReference type="InterPro" id="IPR006633">
    <property type="entry name" value="Carb-bd_sugar_hydrolysis-dom"/>
</dbReference>
<dbReference type="InterPro" id="IPR006626">
    <property type="entry name" value="PbH1"/>
</dbReference>
<name>A0ABU2WF13_9GAMM</name>
<sequence>MRHLAKPAWHCLLLFSLIAVMPSWAQSMQAGACTANAAPGDDLQAAIDRAGKQADPATLCLAAGEYLLDNFVNITRDGFTLRGQGAETVIRLPDGAETPAIVVGDYRKETPGRRIHDVTLERMRLIGSGSDGSELHAEYPYLRNSVVVVRAGERVTVRELQVSDCRSACILTEYHSSQITIVDNVVSHAAWDGISLNRGGRTVIRGNLLQDNVAAGITTEFLENSVIEDNRFIGNGSHGVYLADANSNTFRNNRFEDNAGAGIYLTCSIRYRDPVLCWDNSMSHGNRFEHNVFQDNGFGYLIGVDSAANCKRPNFEANLSRNEVFRNSENSEPDWNTYGYCLRYEGSRTE</sequence>
<dbReference type="InterPro" id="IPR011050">
    <property type="entry name" value="Pectin_lyase_fold/virulence"/>
</dbReference>
<dbReference type="SMART" id="SM00710">
    <property type="entry name" value="PbH1"/>
    <property type="match status" value="6"/>
</dbReference>
<keyword evidence="7" id="KW-1185">Reference proteome</keyword>
<keyword evidence="4" id="KW-0732">Signal</keyword>
<dbReference type="EMBL" id="JAVRIC010000003">
    <property type="protein sequence ID" value="MDT0496457.1"/>
    <property type="molecule type" value="Genomic_DNA"/>
</dbReference>
<accession>A0ABU2WF13</accession>
<dbReference type="Proteomes" id="UP001254608">
    <property type="component" value="Unassembled WGS sequence"/>
</dbReference>
<organism evidence="6 7">
    <name type="scientific">Banduia mediterranea</name>
    <dbReference type="NCBI Taxonomy" id="3075609"/>
    <lineage>
        <taxon>Bacteria</taxon>
        <taxon>Pseudomonadati</taxon>
        <taxon>Pseudomonadota</taxon>
        <taxon>Gammaproteobacteria</taxon>
        <taxon>Nevskiales</taxon>
        <taxon>Algiphilaceae</taxon>
        <taxon>Banduia</taxon>
    </lineage>
</organism>
<protein>
    <submittedName>
        <fullName evidence="6">Right-handed parallel beta-helix repeat-containing protein</fullName>
    </submittedName>
</protein>
<dbReference type="InterPro" id="IPR051550">
    <property type="entry name" value="SCF-Subunits/Alg-Epimerases"/>
</dbReference>
<dbReference type="Pfam" id="PF13229">
    <property type="entry name" value="Beta_helix"/>
    <property type="match status" value="1"/>
</dbReference>
<gene>
    <name evidence="6" type="ORF">RM530_03635</name>
</gene>
<feature type="chain" id="PRO_5047061187" evidence="4">
    <location>
        <begin position="26"/>
        <end position="350"/>
    </location>
</feature>
<feature type="domain" description="Carbohydrate-binding/sugar hydrolysis" evidence="5">
    <location>
        <begin position="126"/>
        <end position="266"/>
    </location>
</feature>
<proteinExistence type="predicted"/>
<evidence type="ECO:0000256" key="3">
    <source>
        <dbReference type="ARBA" id="ARBA00022786"/>
    </source>
</evidence>
<dbReference type="InterPro" id="IPR012334">
    <property type="entry name" value="Pectin_lyas_fold"/>
</dbReference>
<comment type="caution">
    <text evidence="6">The sequence shown here is derived from an EMBL/GenBank/DDBJ whole genome shotgun (WGS) entry which is preliminary data.</text>
</comment>
<comment type="pathway">
    <text evidence="1">Protein modification; protein ubiquitination.</text>
</comment>
<evidence type="ECO:0000256" key="4">
    <source>
        <dbReference type="SAM" id="SignalP"/>
    </source>
</evidence>
<dbReference type="InterPro" id="IPR039448">
    <property type="entry name" value="Beta_helix"/>
</dbReference>
<dbReference type="PANTHER" id="PTHR22990">
    <property type="entry name" value="F-BOX ONLY PROTEIN"/>
    <property type="match status" value="1"/>
</dbReference>
<evidence type="ECO:0000313" key="6">
    <source>
        <dbReference type="EMBL" id="MDT0496457.1"/>
    </source>
</evidence>
<dbReference type="SUPFAM" id="SSF51126">
    <property type="entry name" value="Pectin lyase-like"/>
    <property type="match status" value="1"/>
</dbReference>
<dbReference type="NCBIfam" id="TIGR03804">
    <property type="entry name" value="para_beta_helix"/>
    <property type="match status" value="2"/>
</dbReference>
<evidence type="ECO:0000259" key="5">
    <source>
        <dbReference type="SMART" id="SM00722"/>
    </source>
</evidence>